<dbReference type="GO" id="GO:0016757">
    <property type="term" value="F:glycosyltransferase activity"/>
    <property type="evidence" value="ECO:0007669"/>
    <property type="project" value="UniProtKB-KW"/>
</dbReference>
<evidence type="ECO:0000256" key="2">
    <source>
        <dbReference type="ARBA" id="ARBA00022676"/>
    </source>
</evidence>
<feature type="domain" description="Fringe-like glycosyltransferase" evidence="11">
    <location>
        <begin position="275"/>
        <end position="393"/>
    </location>
</feature>
<proteinExistence type="predicted"/>
<evidence type="ECO:0000256" key="4">
    <source>
        <dbReference type="ARBA" id="ARBA00022692"/>
    </source>
</evidence>
<comment type="subcellular location">
    <subcellularLocation>
        <location evidence="8">Endomembrane system</location>
        <topology evidence="8">Single-pass membrane protein</topology>
    </subcellularLocation>
    <subcellularLocation>
        <location evidence="1">Membrane</location>
        <topology evidence="1">Single-pass type II membrane protein</topology>
    </subcellularLocation>
</comment>
<accession>A0AAE0LVY9</accession>
<evidence type="ECO:0000259" key="11">
    <source>
        <dbReference type="Pfam" id="PF02434"/>
    </source>
</evidence>
<dbReference type="Proteomes" id="UP001278766">
    <property type="component" value="Unassembled WGS sequence"/>
</dbReference>
<evidence type="ECO:0000256" key="3">
    <source>
        <dbReference type="ARBA" id="ARBA00022679"/>
    </source>
</evidence>
<evidence type="ECO:0000256" key="7">
    <source>
        <dbReference type="ARBA" id="ARBA00023136"/>
    </source>
</evidence>
<dbReference type="AlphaFoldDB" id="A0AAE0LVY9"/>
<dbReference type="GeneID" id="87834612"/>
<feature type="region of interest" description="Disordered" evidence="9">
    <location>
        <begin position="57"/>
        <end position="93"/>
    </location>
</feature>
<evidence type="ECO:0000313" key="13">
    <source>
        <dbReference type="Proteomes" id="UP001278766"/>
    </source>
</evidence>
<dbReference type="EMBL" id="JAUEPN010000002">
    <property type="protein sequence ID" value="KAK3299552.1"/>
    <property type="molecule type" value="Genomic_DNA"/>
</dbReference>
<keyword evidence="2" id="KW-0328">Glycosyltransferase</keyword>
<keyword evidence="5" id="KW-0735">Signal-anchor</keyword>
<keyword evidence="6 10" id="KW-1133">Transmembrane helix</keyword>
<name>A0AAE0LVY9_9PEZI</name>
<dbReference type="GO" id="GO:0012505">
    <property type="term" value="C:endomembrane system"/>
    <property type="evidence" value="ECO:0007669"/>
    <property type="project" value="UniProtKB-SubCell"/>
</dbReference>
<keyword evidence="13" id="KW-1185">Reference proteome</keyword>
<dbReference type="Gene3D" id="3.90.550.50">
    <property type="match status" value="1"/>
</dbReference>
<dbReference type="Pfam" id="PF02434">
    <property type="entry name" value="Fringe"/>
    <property type="match status" value="1"/>
</dbReference>
<reference evidence="12" key="1">
    <citation type="journal article" date="2023" name="Mol. Phylogenet. Evol.">
        <title>Genome-scale phylogeny and comparative genomics of the fungal order Sordariales.</title>
        <authorList>
            <person name="Hensen N."/>
            <person name="Bonometti L."/>
            <person name="Westerberg I."/>
            <person name="Brannstrom I.O."/>
            <person name="Guillou S."/>
            <person name="Cros-Aarteil S."/>
            <person name="Calhoun S."/>
            <person name="Haridas S."/>
            <person name="Kuo A."/>
            <person name="Mondo S."/>
            <person name="Pangilinan J."/>
            <person name="Riley R."/>
            <person name="LaButti K."/>
            <person name="Andreopoulos B."/>
            <person name="Lipzen A."/>
            <person name="Chen C."/>
            <person name="Yan M."/>
            <person name="Daum C."/>
            <person name="Ng V."/>
            <person name="Clum A."/>
            <person name="Steindorff A."/>
            <person name="Ohm R.A."/>
            <person name="Martin F."/>
            <person name="Silar P."/>
            <person name="Natvig D.O."/>
            <person name="Lalanne C."/>
            <person name="Gautier V."/>
            <person name="Ament-Velasquez S.L."/>
            <person name="Kruys A."/>
            <person name="Hutchinson M.I."/>
            <person name="Powell A.J."/>
            <person name="Barry K."/>
            <person name="Miller A.N."/>
            <person name="Grigoriev I.V."/>
            <person name="Debuchy R."/>
            <person name="Gladieux P."/>
            <person name="Hiltunen Thoren M."/>
            <person name="Johannesson H."/>
        </authorList>
    </citation>
    <scope>NUCLEOTIDE SEQUENCE</scope>
    <source>
        <strain evidence="12">CBS 168.71</strain>
    </source>
</reference>
<sequence>MGATIPRHRLFSMRNTLVRALILAIAMFTIGGIFLPPDVDVRAAILKTAASAREAMTLQTPISRPESAGWGPGGEPVEQDADGEGAEPTISNSSHVMTCGYDMERLRRWQELYGLEETFEYTKRYVQSSRQDIPRKSVTHLDQDFLADAVKVVDVNRQYQAETCPEPLVAPVTMSPFPATANASDFMFGVSTTYKRFVDIRTSPINEWTYWLTDGKGNSNGGKLVLLLLDATDDELEDAYSKLAKVGIDVDVYRSDPNLIMAVRYLALAPRLYNHPERVNKKWLVVCDDDTFFPSFNALADRFAQYNHEMPMYIGTFSEDVNNIQRHGSQAFGGAGVFLSVPMAAIIAERFESCSSDNKIRESDTGWGPQGDIMLRMCIYDNSEVRLTLLNELWQLDLFGDPSGFYESGIRPLSLHHYRGGIWHIAHPWHYTKVAHACGEDCSLQRFQTADDFIISNGYSIAYYPRGIDFDLDQFEATFRPAPDDKGYNLDFMMGPQRPPLRKSGRKIAWELLEANVNEDGSVSQVYVSKRNDGRWTNGDGSPMNNRDGIIELVWLPAE</sequence>
<dbReference type="GO" id="GO:0016020">
    <property type="term" value="C:membrane"/>
    <property type="evidence" value="ECO:0007669"/>
    <property type="project" value="UniProtKB-SubCell"/>
</dbReference>
<keyword evidence="3" id="KW-0808">Transferase</keyword>
<evidence type="ECO:0000256" key="8">
    <source>
        <dbReference type="ARBA" id="ARBA00037847"/>
    </source>
</evidence>
<organism evidence="12 13">
    <name type="scientific">Chaetomium fimeti</name>
    <dbReference type="NCBI Taxonomy" id="1854472"/>
    <lineage>
        <taxon>Eukaryota</taxon>
        <taxon>Fungi</taxon>
        <taxon>Dikarya</taxon>
        <taxon>Ascomycota</taxon>
        <taxon>Pezizomycotina</taxon>
        <taxon>Sordariomycetes</taxon>
        <taxon>Sordariomycetidae</taxon>
        <taxon>Sordariales</taxon>
        <taxon>Chaetomiaceae</taxon>
        <taxon>Chaetomium</taxon>
    </lineage>
</organism>
<evidence type="ECO:0000256" key="1">
    <source>
        <dbReference type="ARBA" id="ARBA00004606"/>
    </source>
</evidence>
<dbReference type="RefSeq" id="XP_062663066.1">
    <property type="nucleotide sequence ID" value="XM_062797664.1"/>
</dbReference>
<comment type="caution">
    <text evidence="12">The sequence shown here is derived from an EMBL/GenBank/DDBJ whole genome shotgun (WGS) entry which is preliminary data.</text>
</comment>
<feature type="transmembrane region" description="Helical" evidence="10">
    <location>
        <begin position="16"/>
        <end position="35"/>
    </location>
</feature>
<evidence type="ECO:0000256" key="5">
    <source>
        <dbReference type="ARBA" id="ARBA00022968"/>
    </source>
</evidence>
<evidence type="ECO:0000256" key="9">
    <source>
        <dbReference type="SAM" id="MobiDB-lite"/>
    </source>
</evidence>
<gene>
    <name evidence="12" type="ORF">B0H64DRAFT_101930</name>
</gene>
<keyword evidence="4 10" id="KW-0812">Transmembrane</keyword>
<protein>
    <submittedName>
        <fullName evidence="12">Glycosyltransferase family 31 protein</fullName>
    </submittedName>
</protein>
<dbReference type="PANTHER" id="PTHR10811">
    <property type="entry name" value="FRINGE-RELATED"/>
    <property type="match status" value="1"/>
</dbReference>
<evidence type="ECO:0000256" key="6">
    <source>
        <dbReference type="ARBA" id="ARBA00022989"/>
    </source>
</evidence>
<dbReference type="FunFam" id="3.90.550.50:FF:000036">
    <property type="entry name" value="Putative glycosyltransferase family 31 protein"/>
    <property type="match status" value="1"/>
</dbReference>
<dbReference type="InterPro" id="IPR003378">
    <property type="entry name" value="Fringe-like_glycosylTrfase"/>
</dbReference>
<evidence type="ECO:0000313" key="12">
    <source>
        <dbReference type="EMBL" id="KAK3299552.1"/>
    </source>
</evidence>
<evidence type="ECO:0000256" key="10">
    <source>
        <dbReference type="SAM" id="Phobius"/>
    </source>
</evidence>
<keyword evidence="7 10" id="KW-0472">Membrane</keyword>
<reference evidence="12" key="2">
    <citation type="submission" date="2023-06" db="EMBL/GenBank/DDBJ databases">
        <authorList>
            <consortium name="Lawrence Berkeley National Laboratory"/>
            <person name="Haridas S."/>
            <person name="Hensen N."/>
            <person name="Bonometti L."/>
            <person name="Westerberg I."/>
            <person name="Brannstrom I.O."/>
            <person name="Guillou S."/>
            <person name="Cros-Aarteil S."/>
            <person name="Calhoun S."/>
            <person name="Kuo A."/>
            <person name="Mondo S."/>
            <person name="Pangilinan J."/>
            <person name="Riley R."/>
            <person name="Labutti K."/>
            <person name="Andreopoulos B."/>
            <person name="Lipzen A."/>
            <person name="Chen C."/>
            <person name="Yanf M."/>
            <person name="Daum C."/>
            <person name="Ng V."/>
            <person name="Clum A."/>
            <person name="Steindorff A."/>
            <person name="Ohm R."/>
            <person name="Martin F."/>
            <person name="Silar P."/>
            <person name="Natvig D."/>
            <person name="Lalanne C."/>
            <person name="Gautier V."/>
            <person name="Ament-Velasquez S.L."/>
            <person name="Kruys A."/>
            <person name="Hutchinson M.I."/>
            <person name="Powell A.J."/>
            <person name="Barry K."/>
            <person name="Miller A.N."/>
            <person name="Grigoriev I.V."/>
            <person name="Debuchy R."/>
            <person name="Gladieux P."/>
            <person name="Thoren M.H."/>
            <person name="Johannesson H."/>
        </authorList>
    </citation>
    <scope>NUCLEOTIDE SEQUENCE</scope>
    <source>
        <strain evidence="12">CBS 168.71</strain>
    </source>
</reference>